<keyword evidence="4" id="KW-1185">Reference proteome</keyword>
<feature type="chain" id="PRO_5023018852" evidence="2">
    <location>
        <begin position="21"/>
        <end position="331"/>
    </location>
</feature>
<feature type="signal peptide" evidence="2">
    <location>
        <begin position="1"/>
        <end position="20"/>
    </location>
</feature>
<evidence type="ECO:0000313" key="3">
    <source>
        <dbReference type="EMBL" id="TWT79748.1"/>
    </source>
</evidence>
<evidence type="ECO:0000313" key="4">
    <source>
        <dbReference type="Proteomes" id="UP000315010"/>
    </source>
</evidence>
<gene>
    <name evidence="3" type="ORF">CA13_11550</name>
</gene>
<dbReference type="Proteomes" id="UP000315010">
    <property type="component" value="Unassembled WGS sequence"/>
</dbReference>
<accession>A0A5C5YXF5</accession>
<keyword evidence="2" id="KW-0732">Signal</keyword>
<reference evidence="3 4" key="1">
    <citation type="submission" date="2019-02" db="EMBL/GenBank/DDBJ databases">
        <title>Deep-cultivation of Planctomycetes and their phenomic and genomic characterization uncovers novel biology.</title>
        <authorList>
            <person name="Wiegand S."/>
            <person name="Jogler M."/>
            <person name="Boedeker C."/>
            <person name="Pinto D."/>
            <person name="Vollmers J."/>
            <person name="Rivas-Marin E."/>
            <person name="Kohn T."/>
            <person name="Peeters S.H."/>
            <person name="Heuer A."/>
            <person name="Rast P."/>
            <person name="Oberbeckmann S."/>
            <person name="Bunk B."/>
            <person name="Jeske O."/>
            <person name="Meyerdierks A."/>
            <person name="Storesund J.E."/>
            <person name="Kallscheuer N."/>
            <person name="Luecker S."/>
            <person name="Lage O.M."/>
            <person name="Pohl T."/>
            <person name="Merkel B.J."/>
            <person name="Hornburger P."/>
            <person name="Mueller R.-W."/>
            <person name="Bruemmer F."/>
            <person name="Labrenz M."/>
            <person name="Spormann A.M."/>
            <person name="Op Den Camp H."/>
            <person name="Overmann J."/>
            <person name="Amann R."/>
            <person name="Jetten M.S.M."/>
            <person name="Mascher T."/>
            <person name="Medema M.H."/>
            <person name="Devos D.P."/>
            <person name="Kaster A.-K."/>
            <person name="Ovreas L."/>
            <person name="Rohde M."/>
            <person name="Galperin M.Y."/>
            <person name="Jogler C."/>
        </authorList>
    </citation>
    <scope>NUCLEOTIDE SEQUENCE [LARGE SCALE GENOMIC DNA]</scope>
    <source>
        <strain evidence="3 4">CA13</strain>
    </source>
</reference>
<dbReference type="RefSeq" id="WP_146394900.1">
    <property type="nucleotide sequence ID" value="NZ_SJPJ01000001.1"/>
</dbReference>
<proteinExistence type="predicted"/>
<organism evidence="3 4">
    <name type="scientific">Novipirellula herctigrandis</name>
    <dbReference type="NCBI Taxonomy" id="2527986"/>
    <lineage>
        <taxon>Bacteria</taxon>
        <taxon>Pseudomonadati</taxon>
        <taxon>Planctomycetota</taxon>
        <taxon>Planctomycetia</taxon>
        <taxon>Pirellulales</taxon>
        <taxon>Pirellulaceae</taxon>
        <taxon>Novipirellula</taxon>
    </lineage>
</organism>
<keyword evidence="1" id="KW-0472">Membrane</keyword>
<keyword evidence="1" id="KW-0812">Transmembrane</keyword>
<keyword evidence="1" id="KW-1133">Transmembrane helix</keyword>
<name>A0A5C5YXF5_9BACT</name>
<sequence precursor="true">MKAYFAIWRILIASLFVVHAADSVADDHAIDRTLLKAIVSKSQSYEREYDNMHAIWISRRTGFNGRETKEQIEFWSREGKYFRVDGATFDGAGEKVVKVYRTIVRPEGHVRMLSQSKSDPGVVTHVGSFDDGLSTIKAASWFDEGNEIENKKIYEVASAILRGDSKPLDGAKHQLSSLPNGDIRDDFVVTSDDQTSKGTVILSGDHFRLLSSEGDTVVGYSAPNDDLAEHHYSGKTSWEYNQNHPISTASLGNVVGFDVESGVASDEYKAGSSTSLQEVELGPAPLEIFYVDGGPIRRSGASWVRRIAVLLVGIILLAIYGRNRWGKAKNS</sequence>
<dbReference type="OrthoDB" id="283750at2"/>
<dbReference type="AlphaFoldDB" id="A0A5C5YXF5"/>
<evidence type="ECO:0000256" key="2">
    <source>
        <dbReference type="SAM" id="SignalP"/>
    </source>
</evidence>
<evidence type="ECO:0000256" key="1">
    <source>
        <dbReference type="SAM" id="Phobius"/>
    </source>
</evidence>
<comment type="caution">
    <text evidence="3">The sequence shown here is derived from an EMBL/GenBank/DDBJ whole genome shotgun (WGS) entry which is preliminary data.</text>
</comment>
<protein>
    <submittedName>
        <fullName evidence="3">Uncharacterized protein</fullName>
    </submittedName>
</protein>
<dbReference type="EMBL" id="SJPJ01000001">
    <property type="protein sequence ID" value="TWT79748.1"/>
    <property type="molecule type" value="Genomic_DNA"/>
</dbReference>
<feature type="transmembrane region" description="Helical" evidence="1">
    <location>
        <begin position="303"/>
        <end position="321"/>
    </location>
</feature>